<keyword evidence="4" id="KW-1185">Reference proteome</keyword>
<evidence type="ECO:0000259" key="2">
    <source>
        <dbReference type="Pfam" id="PF20411"/>
    </source>
</evidence>
<feature type="region of interest" description="Disordered" evidence="1">
    <location>
        <begin position="65"/>
        <end position="116"/>
    </location>
</feature>
<evidence type="ECO:0000313" key="3">
    <source>
        <dbReference type="EMBL" id="KAF8437583.1"/>
    </source>
</evidence>
<organism evidence="3 4">
    <name type="scientific">Boletus edulis BED1</name>
    <dbReference type="NCBI Taxonomy" id="1328754"/>
    <lineage>
        <taxon>Eukaryota</taxon>
        <taxon>Fungi</taxon>
        <taxon>Dikarya</taxon>
        <taxon>Basidiomycota</taxon>
        <taxon>Agaricomycotina</taxon>
        <taxon>Agaricomycetes</taxon>
        <taxon>Agaricomycetidae</taxon>
        <taxon>Boletales</taxon>
        <taxon>Boletineae</taxon>
        <taxon>Boletaceae</taxon>
        <taxon>Boletoideae</taxon>
        <taxon>Boletus</taxon>
    </lineage>
</organism>
<evidence type="ECO:0000256" key="1">
    <source>
        <dbReference type="SAM" id="MobiDB-lite"/>
    </source>
</evidence>
<dbReference type="EMBL" id="WHUW01000018">
    <property type="protein sequence ID" value="KAF8437583.1"/>
    <property type="molecule type" value="Genomic_DNA"/>
</dbReference>
<feature type="domain" description="DUF6697" evidence="2">
    <location>
        <begin position="220"/>
        <end position="365"/>
    </location>
</feature>
<gene>
    <name evidence="3" type="ORF">L210DRAFT_3761832</name>
</gene>
<name>A0AAD4BRL3_BOLED</name>
<dbReference type="Proteomes" id="UP001194468">
    <property type="component" value="Unassembled WGS sequence"/>
</dbReference>
<comment type="caution">
    <text evidence="3">The sequence shown here is derived from an EMBL/GenBank/DDBJ whole genome shotgun (WGS) entry which is preliminary data.</text>
</comment>
<dbReference type="InterPro" id="IPR046520">
    <property type="entry name" value="DUF6697"/>
</dbReference>
<reference evidence="3" key="2">
    <citation type="journal article" date="2020" name="Nat. Commun.">
        <title>Large-scale genome sequencing of mycorrhizal fungi provides insights into the early evolution of symbiotic traits.</title>
        <authorList>
            <person name="Miyauchi S."/>
            <person name="Kiss E."/>
            <person name="Kuo A."/>
            <person name="Drula E."/>
            <person name="Kohler A."/>
            <person name="Sanchez-Garcia M."/>
            <person name="Morin E."/>
            <person name="Andreopoulos B."/>
            <person name="Barry K.W."/>
            <person name="Bonito G."/>
            <person name="Buee M."/>
            <person name="Carver A."/>
            <person name="Chen C."/>
            <person name="Cichocki N."/>
            <person name="Clum A."/>
            <person name="Culley D."/>
            <person name="Crous P.W."/>
            <person name="Fauchery L."/>
            <person name="Girlanda M."/>
            <person name="Hayes R.D."/>
            <person name="Keri Z."/>
            <person name="LaButti K."/>
            <person name="Lipzen A."/>
            <person name="Lombard V."/>
            <person name="Magnuson J."/>
            <person name="Maillard F."/>
            <person name="Murat C."/>
            <person name="Nolan M."/>
            <person name="Ohm R.A."/>
            <person name="Pangilinan J."/>
            <person name="Pereira M.F."/>
            <person name="Perotto S."/>
            <person name="Peter M."/>
            <person name="Pfister S."/>
            <person name="Riley R."/>
            <person name="Sitrit Y."/>
            <person name="Stielow J.B."/>
            <person name="Szollosi G."/>
            <person name="Zifcakova L."/>
            <person name="Stursova M."/>
            <person name="Spatafora J.W."/>
            <person name="Tedersoo L."/>
            <person name="Vaario L.M."/>
            <person name="Yamada A."/>
            <person name="Yan M."/>
            <person name="Wang P."/>
            <person name="Xu J."/>
            <person name="Bruns T."/>
            <person name="Baldrian P."/>
            <person name="Vilgalys R."/>
            <person name="Dunand C."/>
            <person name="Henrissat B."/>
            <person name="Grigoriev I.V."/>
            <person name="Hibbett D."/>
            <person name="Nagy L.G."/>
            <person name="Martin F.M."/>
        </authorList>
    </citation>
    <scope>NUCLEOTIDE SEQUENCE</scope>
    <source>
        <strain evidence="3">BED1</strain>
    </source>
</reference>
<evidence type="ECO:0000313" key="4">
    <source>
        <dbReference type="Proteomes" id="UP001194468"/>
    </source>
</evidence>
<feature type="compositionally biased region" description="Polar residues" evidence="1">
    <location>
        <begin position="66"/>
        <end position="76"/>
    </location>
</feature>
<dbReference type="AlphaFoldDB" id="A0AAD4BRL3"/>
<dbReference type="Pfam" id="PF20411">
    <property type="entry name" value="DUF6697"/>
    <property type="match status" value="1"/>
</dbReference>
<protein>
    <recommendedName>
        <fullName evidence="2">DUF6697 domain-containing protein</fullName>
    </recommendedName>
</protein>
<sequence length="400" mass="44309">MDSNPTANVADVLLAVQMEKLRVKEALAARDNVVAHLEDACVSVRQKAATILRLEQELEVFRRASTPANTNSSDSESVLKHPGTPRLDPSQRSEESDENQMGSHRGVLTESPCTPDRLVDSLQSNSAYCRQVYINSSALVGEPYAPTTATTPDNQESQVSFPISEGAPAEWTIAARQAQLAALPLPSGIPDDALQPIMIQPPHTLHEFLGNVSGSLKDLLKNYRVLSQPTTYWCPDREEHGYLLTPNFKCSTNPRVSTAHRWSTVDVIGQMNKPTECFYNKDGKWYYAGTYKAFRMDDLTLQEWESLSIETTQAIIKETLAGRKNVSPQNHYETSQLYAAGALRAACIGLHCVGFSDDMYRGVLEQSRFLYWGRGSAWTPVRTITPSETTPSDDPRSSVP</sequence>
<proteinExistence type="predicted"/>
<reference evidence="3" key="1">
    <citation type="submission" date="2019-10" db="EMBL/GenBank/DDBJ databases">
        <authorList>
            <consortium name="DOE Joint Genome Institute"/>
            <person name="Kuo A."/>
            <person name="Miyauchi S."/>
            <person name="Kiss E."/>
            <person name="Drula E."/>
            <person name="Kohler A."/>
            <person name="Sanchez-Garcia M."/>
            <person name="Andreopoulos B."/>
            <person name="Barry K.W."/>
            <person name="Bonito G."/>
            <person name="Buee M."/>
            <person name="Carver A."/>
            <person name="Chen C."/>
            <person name="Cichocki N."/>
            <person name="Clum A."/>
            <person name="Culley D."/>
            <person name="Crous P.W."/>
            <person name="Fauchery L."/>
            <person name="Girlanda M."/>
            <person name="Hayes R."/>
            <person name="Keri Z."/>
            <person name="LaButti K."/>
            <person name="Lipzen A."/>
            <person name="Lombard V."/>
            <person name="Magnuson J."/>
            <person name="Maillard F."/>
            <person name="Morin E."/>
            <person name="Murat C."/>
            <person name="Nolan M."/>
            <person name="Ohm R."/>
            <person name="Pangilinan J."/>
            <person name="Pereira M."/>
            <person name="Perotto S."/>
            <person name="Peter M."/>
            <person name="Riley R."/>
            <person name="Sitrit Y."/>
            <person name="Stielow B."/>
            <person name="Szollosi G."/>
            <person name="Zifcakova L."/>
            <person name="Stursova M."/>
            <person name="Spatafora J.W."/>
            <person name="Tedersoo L."/>
            <person name="Vaario L.-M."/>
            <person name="Yamada A."/>
            <person name="Yan M."/>
            <person name="Wang P."/>
            <person name="Xu J."/>
            <person name="Bruns T."/>
            <person name="Baldrian P."/>
            <person name="Vilgalys R."/>
            <person name="Henrissat B."/>
            <person name="Grigoriev I.V."/>
            <person name="Hibbett D."/>
            <person name="Nagy L.G."/>
            <person name="Martin F.M."/>
        </authorList>
    </citation>
    <scope>NUCLEOTIDE SEQUENCE</scope>
    <source>
        <strain evidence="3">BED1</strain>
    </source>
</reference>
<accession>A0AAD4BRL3</accession>